<dbReference type="SUPFAM" id="SSF56112">
    <property type="entry name" value="Protein kinase-like (PK-like)"/>
    <property type="match status" value="1"/>
</dbReference>
<dbReference type="InterPro" id="IPR045162">
    <property type="entry name" value="Vps15-like"/>
</dbReference>
<organism evidence="16 17">
    <name type="scientific">Wickerhamomyces ciferrii (strain ATCC 14091 / BCRC 22168 / CBS 111 / JCM 3599 / NBRC 0793 / NRRL Y-1031 F-60-10)</name>
    <name type="common">Yeast</name>
    <name type="synonym">Pichia ciferrii</name>
    <dbReference type="NCBI Taxonomy" id="1206466"/>
    <lineage>
        <taxon>Eukaryota</taxon>
        <taxon>Fungi</taxon>
        <taxon>Dikarya</taxon>
        <taxon>Ascomycota</taxon>
        <taxon>Saccharomycotina</taxon>
        <taxon>Saccharomycetes</taxon>
        <taxon>Phaffomycetales</taxon>
        <taxon>Wickerhamomycetaceae</taxon>
        <taxon>Wickerhamomyces</taxon>
    </lineage>
</organism>
<dbReference type="InterPro" id="IPR008271">
    <property type="entry name" value="Ser/Thr_kinase_AS"/>
</dbReference>
<evidence type="ECO:0000256" key="3">
    <source>
        <dbReference type="ARBA" id="ARBA00022527"/>
    </source>
</evidence>
<dbReference type="InParanoid" id="K0KG29"/>
<dbReference type="FunCoup" id="K0KG29">
    <property type="interactions" value="890"/>
</dbReference>
<dbReference type="SMART" id="SM00220">
    <property type="entry name" value="S_TKc"/>
    <property type="match status" value="1"/>
</dbReference>
<keyword evidence="7" id="KW-0547">Nucleotide-binding</keyword>
<evidence type="ECO:0000256" key="2">
    <source>
        <dbReference type="ARBA" id="ARBA00012513"/>
    </source>
</evidence>
<dbReference type="GO" id="GO:0106310">
    <property type="term" value="F:protein serine kinase activity"/>
    <property type="evidence" value="ECO:0007669"/>
    <property type="project" value="RHEA"/>
</dbReference>
<dbReference type="EC" id="2.7.11.1" evidence="2"/>
<dbReference type="PROSITE" id="PS50011">
    <property type="entry name" value="PROTEIN_KINASE_DOM"/>
    <property type="match status" value="1"/>
</dbReference>
<dbReference type="GO" id="GO:0005770">
    <property type="term" value="C:late endosome"/>
    <property type="evidence" value="ECO:0007669"/>
    <property type="project" value="TreeGrafter"/>
</dbReference>
<comment type="subcellular location">
    <subcellularLocation>
        <location evidence="1">Endosome membrane</location>
        <topology evidence="1">Lipid-anchor</topology>
    </subcellularLocation>
    <subcellularLocation>
        <location evidence="11">Golgi apparatus</location>
        <location evidence="11">trans-Golgi network membrane</location>
        <topology evidence="11">Lipid-anchor</topology>
    </subcellularLocation>
</comment>
<protein>
    <recommendedName>
        <fullName evidence="2">non-specific serine/threonine protein kinase</fullName>
        <ecNumber evidence="2">2.7.11.1</ecNumber>
    </recommendedName>
</protein>
<keyword evidence="10" id="KW-0067">ATP-binding</keyword>
<evidence type="ECO:0000313" key="16">
    <source>
        <dbReference type="EMBL" id="CCH44110.1"/>
    </source>
</evidence>
<dbReference type="CDD" id="cd13980">
    <property type="entry name" value="STKc_Vps15"/>
    <property type="match status" value="1"/>
</dbReference>
<feature type="domain" description="Protein kinase" evidence="15">
    <location>
        <begin position="27"/>
        <end position="304"/>
    </location>
</feature>
<gene>
    <name evidence="16" type="ORF">BN7_3668</name>
</gene>
<dbReference type="GO" id="GO:0005524">
    <property type="term" value="F:ATP binding"/>
    <property type="evidence" value="ECO:0007669"/>
    <property type="project" value="UniProtKB-KW"/>
</dbReference>
<dbReference type="Gene3D" id="1.25.10.10">
    <property type="entry name" value="Leucine-rich Repeat Variant"/>
    <property type="match status" value="1"/>
</dbReference>
<evidence type="ECO:0000256" key="5">
    <source>
        <dbReference type="ARBA" id="ARBA00022679"/>
    </source>
</evidence>
<evidence type="ECO:0000259" key="15">
    <source>
        <dbReference type="PROSITE" id="PS50011"/>
    </source>
</evidence>
<evidence type="ECO:0000256" key="6">
    <source>
        <dbReference type="ARBA" id="ARBA00022737"/>
    </source>
</evidence>
<sequence>MGAHLSLMAPTAPSIALSAYVDVLDQIQYLEQLGTSRFLKTVKANDPDGSIVTKVFIKPNEGIELSKWKKILDKQKDDLVDIPSVLPYLKIIETDRAGYLIRQFIKSNIYDRISTRPFLEKIEKKWIIFQLLNAVNDCHERDVTHGDIKTENILVTSWNWILLTDFAPFKPVYLPEDNPGSFSFFFDTSQRRTCYLAPERFLNNDDYDVELNEGAIITKEMDVFSLGCAIAEIYLEGVPIFTLSQLYKYKRGEFEPDLNVIDDPHIRELVKSMISLDPKDRSSTKEYLDQYKSVAFPENFYTFIYEYFKSFNEDIVPFHSTGRVYECDSRIKRLYNDFDKISYFLGYKYEATKDDELDADERIRNGSLKPIRLSLPGIQKNYSLKSTSKVLGGPDDAALIFLSFIVTASRNVRQESSKIQALELILALAERVHDEAKLDRVLPYVILFFNDSSINVQATALKTLTQLLVLVDAIGPVNVLLFSEYIIPRLSALLSNASTYVRIVFAACLPYLSQTSLRFHDMATILKTTVLETSIDPETENNGISPVGMFDISKESLRADFETFAISMLTDTEPNVKIALLKNILPLCSFFGKEKTNDLILSHLITYLNDKSSFLRISFVEAVVGLSIYVGSASLEHYILPLLVQTLTDPEELVVIRVLQIFRDLNKLGLISKDYIWDLLSSVSKLLLHPNEWIKQSALMLIISTAEHVSLADLYCVLYPIIRPYFEYDVTSFTWDGLYSVCKRSISRSVYNLACTWSLRAENSLFWQQVKSPHTDAFGNRGLDFLSKPLGGLSASKQNGVNSIISSHNEVPLSSEDKSWIDRLISSGLHEKELWKVADMREYIYRVSRMSIRNAGKEYEEQNGVETQKFGVLPKNVFFDSKLQSDVLLPRTSHESSRSPFGSIDDRLNVDALTQNGSNSENFDEVTLTPAELNRSQSIEVNDASGTSLVLKNSKAAPSIITNEENAFGELESSFHQRKQSLKPRDSNDPKVVSTIITNSYTGNDPFVVRFLNSIKIEPTLEEFTEFDSPVQQINLAATKSWTPKGDLISHTREHKSSITSIDASPDHSYFITGDNEGHLKLWETARLEKNVSQVSTLTVDYESPITKIVFLNNYNVFAVAAKNGSIKILKVLFKKNKRNHIVPDTLTILRELYLDGDDYAVDLQFGTRNQKHILYCVTSSSEFISIDIKNMEIILKLDENPSYGNITCFTIAKDDSWLLIGTSLGILSLWDLRFQLHLKSWKFRAGFAIKQLSTCSDNYHLNRKKGRYATVIGGTGDLDVTIWDVSTGTCREVFTRSTEGNSLDKFNLDEIHNLKTNSDDITSKLSDLSINKIEADRSLTALQLVERQVENRKKFWVLAASPNSDMIMWNVLQPEDSKILNRSINQENKPTFSSSQINPNLRIITERYPTEPENTRDKRLDKKLKRTKQSLLTDAQQDLIKRHHDIINGFIVLSRPYNMIVSVDRSGTMNVYK</sequence>
<keyword evidence="4 14" id="KW-0853">WD repeat</keyword>
<comment type="catalytic activity">
    <reaction evidence="13">
        <text>L-seryl-[protein] + ATP = O-phospho-L-seryl-[protein] + ADP + H(+)</text>
        <dbReference type="Rhea" id="RHEA:17989"/>
        <dbReference type="Rhea" id="RHEA-COMP:9863"/>
        <dbReference type="Rhea" id="RHEA-COMP:11604"/>
        <dbReference type="ChEBI" id="CHEBI:15378"/>
        <dbReference type="ChEBI" id="CHEBI:29999"/>
        <dbReference type="ChEBI" id="CHEBI:30616"/>
        <dbReference type="ChEBI" id="CHEBI:83421"/>
        <dbReference type="ChEBI" id="CHEBI:456216"/>
        <dbReference type="EC" id="2.7.11.1"/>
    </reaction>
    <physiologicalReaction direction="left-to-right" evidence="13">
        <dbReference type="Rhea" id="RHEA:17990"/>
    </physiologicalReaction>
</comment>
<dbReference type="Pfam" id="PF22956">
    <property type="entry name" value="VPS15-like_hel"/>
    <property type="match status" value="1"/>
</dbReference>
<dbReference type="PANTHER" id="PTHR17583">
    <property type="entry name" value="PHOSPHOINOSITIDE 3-KINASE REGULATORY SUBUNIT 4"/>
    <property type="match status" value="1"/>
</dbReference>
<keyword evidence="3" id="KW-0723">Serine/threonine-protein kinase</keyword>
<keyword evidence="5 16" id="KW-0808">Transferase</keyword>
<evidence type="ECO:0000256" key="14">
    <source>
        <dbReference type="PROSITE-ProRule" id="PRU00221"/>
    </source>
</evidence>
<dbReference type="InterPro" id="IPR011989">
    <property type="entry name" value="ARM-like"/>
</dbReference>
<evidence type="ECO:0000256" key="9">
    <source>
        <dbReference type="ARBA" id="ARBA00022777"/>
    </source>
</evidence>
<dbReference type="HOGENOM" id="CLU_001696_0_1_1"/>
<keyword evidence="8" id="KW-0967">Endosome</keyword>
<dbReference type="PROSITE" id="PS50294">
    <property type="entry name" value="WD_REPEATS_REGION"/>
    <property type="match status" value="1"/>
</dbReference>
<dbReference type="PANTHER" id="PTHR17583:SF0">
    <property type="entry name" value="PHOSPHOINOSITIDE 3-KINASE REGULATORY SUBUNIT 4"/>
    <property type="match status" value="1"/>
</dbReference>
<dbReference type="InterPro" id="IPR015943">
    <property type="entry name" value="WD40/YVTN_repeat-like_dom_sf"/>
</dbReference>
<evidence type="ECO:0000256" key="11">
    <source>
        <dbReference type="ARBA" id="ARBA00037864"/>
    </source>
</evidence>
<dbReference type="eggNOG" id="KOG1240">
    <property type="taxonomic scope" value="Eukaryota"/>
</dbReference>
<dbReference type="Gene3D" id="1.10.510.10">
    <property type="entry name" value="Transferase(Phosphotransferase) domain 1"/>
    <property type="match status" value="1"/>
</dbReference>
<dbReference type="InterPro" id="IPR000719">
    <property type="entry name" value="Prot_kinase_dom"/>
</dbReference>
<dbReference type="GO" id="GO:0045324">
    <property type="term" value="P:late endosome to vacuole transport"/>
    <property type="evidence" value="ECO:0007669"/>
    <property type="project" value="InterPro"/>
</dbReference>
<dbReference type="GO" id="GO:0006623">
    <property type="term" value="P:protein targeting to vacuole"/>
    <property type="evidence" value="ECO:0007669"/>
    <property type="project" value="TreeGrafter"/>
</dbReference>
<dbReference type="EMBL" id="CAIF01000108">
    <property type="protein sequence ID" value="CCH44110.1"/>
    <property type="molecule type" value="Genomic_DNA"/>
</dbReference>
<dbReference type="PROSITE" id="PS00108">
    <property type="entry name" value="PROTEIN_KINASE_ST"/>
    <property type="match status" value="1"/>
</dbReference>
<dbReference type="SMART" id="SM00320">
    <property type="entry name" value="WD40"/>
    <property type="match status" value="4"/>
</dbReference>
<comment type="caution">
    <text evidence="16">The sequence shown here is derived from an EMBL/GenBank/DDBJ whole genome shotgun (WGS) entry which is preliminary data.</text>
</comment>
<dbReference type="InterPro" id="IPR055231">
    <property type="entry name" value="2AA_helical"/>
</dbReference>
<dbReference type="STRING" id="1206466.K0KG29"/>
<dbReference type="FunFam" id="1.10.510.10:FF:000497">
    <property type="entry name" value="Phosphoinositide 3-kinase regulatory subunit"/>
    <property type="match status" value="1"/>
</dbReference>
<keyword evidence="9" id="KW-0418">Kinase</keyword>
<evidence type="ECO:0000256" key="7">
    <source>
        <dbReference type="ARBA" id="ARBA00022741"/>
    </source>
</evidence>
<dbReference type="InterPro" id="IPR016024">
    <property type="entry name" value="ARM-type_fold"/>
</dbReference>
<evidence type="ECO:0000256" key="8">
    <source>
        <dbReference type="ARBA" id="ARBA00022753"/>
    </source>
</evidence>
<evidence type="ECO:0000256" key="4">
    <source>
        <dbReference type="ARBA" id="ARBA00022574"/>
    </source>
</evidence>
<comment type="catalytic activity">
    <reaction evidence="12">
        <text>L-threonyl-[protein] + ATP = O-phospho-L-threonyl-[protein] + ADP + H(+)</text>
        <dbReference type="Rhea" id="RHEA:46608"/>
        <dbReference type="Rhea" id="RHEA-COMP:11060"/>
        <dbReference type="Rhea" id="RHEA-COMP:11605"/>
        <dbReference type="ChEBI" id="CHEBI:15378"/>
        <dbReference type="ChEBI" id="CHEBI:30013"/>
        <dbReference type="ChEBI" id="CHEBI:30616"/>
        <dbReference type="ChEBI" id="CHEBI:61977"/>
        <dbReference type="ChEBI" id="CHEBI:456216"/>
        <dbReference type="EC" id="2.7.11.1"/>
    </reaction>
    <physiologicalReaction direction="left-to-right" evidence="12">
        <dbReference type="Rhea" id="RHEA:46609"/>
    </physiologicalReaction>
</comment>
<dbReference type="GO" id="GO:0016236">
    <property type="term" value="P:macroautophagy"/>
    <property type="evidence" value="ECO:0007669"/>
    <property type="project" value="InterPro"/>
</dbReference>
<reference evidence="16 17" key="1">
    <citation type="journal article" date="2012" name="Eukaryot. Cell">
        <title>Draft genome sequence of Wickerhamomyces ciferrii NRRL Y-1031 F-60-10.</title>
        <authorList>
            <person name="Schneider J."/>
            <person name="Andrea H."/>
            <person name="Blom J."/>
            <person name="Jaenicke S."/>
            <person name="Ruckert C."/>
            <person name="Schorsch C."/>
            <person name="Szczepanowski R."/>
            <person name="Farwick M."/>
            <person name="Goesmann A."/>
            <person name="Puhler A."/>
            <person name="Schaffer S."/>
            <person name="Tauch A."/>
            <person name="Kohler T."/>
            <person name="Brinkrolf K."/>
        </authorList>
    </citation>
    <scope>NUCLEOTIDE SEQUENCE [LARGE SCALE GENOMIC DNA]</scope>
    <source>
        <strain evidence="17">ATCC 14091 / BCRC 22168 / CBS 111 / JCM 3599 / NBRC 0793 / NRRL Y-1031 F-60-10</strain>
    </source>
</reference>
<dbReference type="PROSITE" id="PS50082">
    <property type="entry name" value="WD_REPEATS_2"/>
    <property type="match status" value="1"/>
</dbReference>
<dbReference type="SUPFAM" id="SSF48371">
    <property type="entry name" value="ARM repeat"/>
    <property type="match status" value="1"/>
</dbReference>
<dbReference type="SUPFAM" id="SSF50978">
    <property type="entry name" value="WD40 repeat-like"/>
    <property type="match status" value="1"/>
</dbReference>
<evidence type="ECO:0000256" key="1">
    <source>
        <dbReference type="ARBA" id="ARBA00004455"/>
    </source>
</evidence>
<dbReference type="GO" id="GO:0010008">
    <property type="term" value="C:endosome membrane"/>
    <property type="evidence" value="ECO:0007669"/>
    <property type="project" value="UniProtKB-SubCell"/>
</dbReference>
<evidence type="ECO:0000313" key="17">
    <source>
        <dbReference type="Proteomes" id="UP000009328"/>
    </source>
</evidence>
<dbReference type="InterPro" id="IPR001680">
    <property type="entry name" value="WD40_rpt"/>
</dbReference>
<name>K0KG29_WICCF</name>
<feature type="repeat" description="WD" evidence="14">
    <location>
        <begin position="1052"/>
        <end position="1093"/>
    </location>
</feature>
<proteinExistence type="predicted"/>
<dbReference type="GO" id="GO:0071561">
    <property type="term" value="C:nucleus-vacuole junction"/>
    <property type="evidence" value="ECO:0007669"/>
    <property type="project" value="TreeGrafter"/>
</dbReference>
<dbReference type="GO" id="GO:0005794">
    <property type="term" value="C:Golgi apparatus"/>
    <property type="evidence" value="ECO:0007669"/>
    <property type="project" value="UniProtKB-SubCell"/>
</dbReference>
<dbReference type="Proteomes" id="UP000009328">
    <property type="component" value="Unassembled WGS sequence"/>
</dbReference>
<dbReference type="Pfam" id="PF00400">
    <property type="entry name" value="WD40"/>
    <property type="match status" value="1"/>
</dbReference>
<dbReference type="GO" id="GO:0034271">
    <property type="term" value="C:phosphatidylinositol 3-kinase complex, class III, type I"/>
    <property type="evidence" value="ECO:0007669"/>
    <property type="project" value="TreeGrafter"/>
</dbReference>
<dbReference type="Pfam" id="PF00069">
    <property type="entry name" value="Pkinase"/>
    <property type="match status" value="1"/>
</dbReference>
<keyword evidence="17" id="KW-1185">Reference proteome</keyword>
<dbReference type="GO" id="GO:0034272">
    <property type="term" value="C:phosphatidylinositol 3-kinase complex, class III, type II"/>
    <property type="evidence" value="ECO:0007669"/>
    <property type="project" value="TreeGrafter"/>
</dbReference>
<evidence type="ECO:0000256" key="10">
    <source>
        <dbReference type="ARBA" id="ARBA00022840"/>
    </source>
</evidence>
<dbReference type="InterPro" id="IPR036322">
    <property type="entry name" value="WD40_repeat_dom_sf"/>
</dbReference>
<evidence type="ECO:0000256" key="12">
    <source>
        <dbReference type="ARBA" id="ARBA00048659"/>
    </source>
</evidence>
<keyword evidence="6" id="KW-0677">Repeat</keyword>
<dbReference type="Gene3D" id="2.130.10.10">
    <property type="entry name" value="YVTN repeat-like/Quinoprotein amine dehydrogenase"/>
    <property type="match status" value="2"/>
</dbReference>
<accession>K0KG29</accession>
<dbReference type="GO" id="GO:0004674">
    <property type="term" value="F:protein serine/threonine kinase activity"/>
    <property type="evidence" value="ECO:0007669"/>
    <property type="project" value="UniProtKB-KW"/>
</dbReference>
<evidence type="ECO:0000256" key="13">
    <source>
        <dbReference type="ARBA" id="ARBA00048977"/>
    </source>
</evidence>
<dbReference type="InterPro" id="IPR011009">
    <property type="entry name" value="Kinase-like_dom_sf"/>
</dbReference>